<proteinExistence type="predicted"/>
<dbReference type="FunFam" id="2.60.40.10:FF:000437">
    <property type="entry name" value="Beat-IIIc, isoform A"/>
    <property type="match status" value="1"/>
</dbReference>
<keyword evidence="1" id="KW-1015">Disulfide bond</keyword>
<organism evidence="4">
    <name type="scientific">Clastoptera arizonana</name>
    <name type="common">Arizona spittle bug</name>
    <dbReference type="NCBI Taxonomy" id="38151"/>
    <lineage>
        <taxon>Eukaryota</taxon>
        <taxon>Metazoa</taxon>
        <taxon>Ecdysozoa</taxon>
        <taxon>Arthropoda</taxon>
        <taxon>Hexapoda</taxon>
        <taxon>Insecta</taxon>
        <taxon>Pterygota</taxon>
        <taxon>Neoptera</taxon>
        <taxon>Paraneoptera</taxon>
        <taxon>Hemiptera</taxon>
        <taxon>Auchenorrhyncha</taxon>
        <taxon>Cercopoidea</taxon>
        <taxon>Clastopteridae</taxon>
        <taxon>Clastoptera</taxon>
    </lineage>
</organism>
<dbReference type="Pfam" id="PF08205">
    <property type="entry name" value="C2-set_2"/>
    <property type="match status" value="1"/>
</dbReference>
<dbReference type="PANTHER" id="PTHR21261">
    <property type="entry name" value="BEAT PROTEIN"/>
    <property type="match status" value="1"/>
</dbReference>
<evidence type="ECO:0000256" key="1">
    <source>
        <dbReference type="ARBA" id="ARBA00023157"/>
    </source>
</evidence>
<dbReference type="SUPFAM" id="SSF48726">
    <property type="entry name" value="Immunoglobulin"/>
    <property type="match status" value="2"/>
</dbReference>
<accession>A0A1B6CAG6</accession>
<evidence type="ECO:0000313" key="4">
    <source>
        <dbReference type="EMBL" id="JAS10482.1"/>
    </source>
</evidence>
<dbReference type="AlphaFoldDB" id="A0A1B6CAG6"/>
<sequence>MSEEVHLRRWFFFISLISLLLPQGYECLKLIRVRIPPYKIRGDTAVLECLYELEGASLYAVKWYKENEEFYRFVPRVKPALISYMVDGIKVDHKESGNTTVTLRAVNMKTTGNYRCEVSAEAPSFASVQDEGRMEVVYLPNSGPHITGERKQYSIGEEVDLNCTSAKSYPASVLHWYINDVLVTSREHLHPHPQVVHPHGLITTSLGLRVPVSSNLFLEGNMKIRCAANVSPVLWQGDQESIAEVDNREAMLLVRGFAARLQADFFKLGLLVSVFLFT</sequence>
<dbReference type="PANTHER" id="PTHR21261:SF14">
    <property type="entry name" value="BEATEN PATH IV, ISOFORM B"/>
    <property type="match status" value="1"/>
</dbReference>
<dbReference type="PROSITE" id="PS50835">
    <property type="entry name" value="IG_LIKE"/>
    <property type="match status" value="1"/>
</dbReference>
<keyword evidence="2" id="KW-0732">Signal</keyword>
<dbReference type="Pfam" id="PF00047">
    <property type="entry name" value="ig"/>
    <property type="match status" value="1"/>
</dbReference>
<dbReference type="InterPro" id="IPR013162">
    <property type="entry name" value="CD80_C2-set"/>
</dbReference>
<dbReference type="InterPro" id="IPR007110">
    <property type="entry name" value="Ig-like_dom"/>
</dbReference>
<dbReference type="InterPro" id="IPR013783">
    <property type="entry name" value="Ig-like_fold"/>
</dbReference>
<dbReference type="Gene3D" id="2.60.40.10">
    <property type="entry name" value="Immunoglobulins"/>
    <property type="match status" value="2"/>
</dbReference>
<evidence type="ECO:0000256" key="2">
    <source>
        <dbReference type="SAM" id="SignalP"/>
    </source>
</evidence>
<dbReference type="InterPro" id="IPR013151">
    <property type="entry name" value="Immunoglobulin_dom"/>
</dbReference>
<dbReference type="EMBL" id="GEDC01026816">
    <property type="protein sequence ID" value="JAS10482.1"/>
    <property type="molecule type" value="Transcribed_RNA"/>
</dbReference>
<name>A0A1B6CAG6_9HEMI</name>
<gene>
    <name evidence="4" type="ORF">g.24096</name>
</gene>
<feature type="signal peptide" evidence="2">
    <location>
        <begin position="1"/>
        <end position="27"/>
    </location>
</feature>
<dbReference type="InterPro" id="IPR036179">
    <property type="entry name" value="Ig-like_dom_sf"/>
</dbReference>
<feature type="domain" description="Ig-like" evidence="3">
    <location>
        <begin position="42"/>
        <end position="126"/>
    </location>
</feature>
<protein>
    <recommendedName>
        <fullName evidence="3">Ig-like domain-containing protein</fullName>
    </recommendedName>
</protein>
<evidence type="ECO:0000259" key="3">
    <source>
        <dbReference type="PROSITE" id="PS50835"/>
    </source>
</evidence>
<reference evidence="4" key="1">
    <citation type="submission" date="2015-12" db="EMBL/GenBank/DDBJ databases">
        <title>De novo transcriptome assembly of four potential Pierce s Disease insect vectors from Arizona vineyards.</title>
        <authorList>
            <person name="Tassone E.E."/>
        </authorList>
    </citation>
    <scope>NUCLEOTIDE SEQUENCE</scope>
</reference>
<feature type="chain" id="PRO_5008580242" description="Ig-like domain-containing protein" evidence="2">
    <location>
        <begin position="28"/>
        <end position="278"/>
    </location>
</feature>